<feature type="compositionally biased region" description="Low complexity" evidence="12">
    <location>
        <begin position="129"/>
        <end position="159"/>
    </location>
</feature>
<evidence type="ECO:0000313" key="14">
    <source>
        <dbReference type="Proteomes" id="UP001292094"/>
    </source>
</evidence>
<keyword evidence="11" id="KW-0333">Golgi apparatus</keyword>
<sequence>MRGMRGVVRSVLLAVVITVAVLAVVTPFVDHQHTQVLIREPRQKGERQQLQQKAQEISVHSLQGDPRVDEVGQTLMHVPNLHWIVGDDSRVTNKQVVELLKRTGIPFTYLLNQPTRLPIIIIISTHTHTTTNHQPPTQSLFSPPSSHSHTQPTTQTNPLFSPPSSHPSTYTHTAPMPEEYRSRKGAKPRGVANRNAAMNWLRQHAKEGVFYFAGRRQHLRYQAI</sequence>
<evidence type="ECO:0000256" key="4">
    <source>
        <dbReference type="ARBA" id="ARBA00022679"/>
    </source>
</evidence>
<comment type="caution">
    <text evidence="13">The sequence shown here is derived from an EMBL/GenBank/DDBJ whole genome shotgun (WGS) entry which is preliminary data.</text>
</comment>
<proteinExistence type="inferred from homology"/>
<dbReference type="Proteomes" id="UP001292094">
    <property type="component" value="Unassembled WGS sequence"/>
</dbReference>
<dbReference type="AlphaFoldDB" id="A0AAE1NJA3"/>
<dbReference type="InterPro" id="IPR029044">
    <property type="entry name" value="Nucleotide-diphossugar_trans"/>
</dbReference>
<feature type="compositionally biased region" description="Low complexity" evidence="12">
    <location>
        <begin position="166"/>
        <end position="175"/>
    </location>
</feature>
<dbReference type="Pfam" id="PF03360">
    <property type="entry name" value="Glyco_transf_43"/>
    <property type="match status" value="2"/>
</dbReference>
<dbReference type="Gene3D" id="3.90.550.10">
    <property type="entry name" value="Spore Coat Polysaccharide Biosynthesis Protein SpsA, Chain A"/>
    <property type="match status" value="2"/>
</dbReference>
<keyword evidence="7" id="KW-1133">Transmembrane helix</keyword>
<keyword evidence="4 11" id="KW-0808">Transferase</keyword>
<gene>
    <name evidence="13" type="ORF">Pmani_036048</name>
</gene>
<evidence type="ECO:0000256" key="9">
    <source>
        <dbReference type="ARBA" id="ARBA00023180"/>
    </source>
</evidence>
<keyword evidence="5" id="KW-0812">Transmembrane</keyword>
<organism evidence="13 14">
    <name type="scientific">Petrolisthes manimaculis</name>
    <dbReference type="NCBI Taxonomy" id="1843537"/>
    <lineage>
        <taxon>Eukaryota</taxon>
        <taxon>Metazoa</taxon>
        <taxon>Ecdysozoa</taxon>
        <taxon>Arthropoda</taxon>
        <taxon>Crustacea</taxon>
        <taxon>Multicrustacea</taxon>
        <taxon>Malacostraca</taxon>
        <taxon>Eumalacostraca</taxon>
        <taxon>Eucarida</taxon>
        <taxon>Decapoda</taxon>
        <taxon>Pleocyemata</taxon>
        <taxon>Anomura</taxon>
        <taxon>Galatheoidea</taxon>
        <taxon>Porcellanidae</taxon>
        <taxon>Petrolisthes</taxon>
    </lineage>
</organism>
<evidence type="ECO:0000256" key="8">
    <source>
        <dbReference type="ARBA" id="ARBA00023136"/>
    </source>
</evidence>
<dbReference type="PANTHER" id="PTHR10896">
    <property type="entry name" value="GALACTOSYLGALACTOSYLXYLOSYLPROTEIN 3-BETA-GLUCURONOSYLTRANSFERASE BETA-1,3-GLUCURONYLTRANSFERASE"/>
    <property type="match status" value="1"/>
</dbReference>
<evidence type="ECO:0000313" key="13">
    <source>
        <dbReference type="EMBL" id="KAK4291099.1"/>
    </source>
</evidence>
<evidence type="ECO:0000256" key="6">
    <source>
        <dbReference type="ARBA" id="ARBA00022968"/>
    </source>
</evidence>
<accession>A0AAE1NJA3</accession>
<dbReference type="GO" id="GO:0015018">
    <property type="term" value="F:galactosylgalactosylxylosylprotein 3-beta-glucuronosyltransferase activity"/>
    <property type="evidence" value="ECO:0007669"/>
    <property type="project" value="UniProtKB-UniRule"/>
</dbReference>
<keyword evidence="8" id="KW-0472">Membrane</keyword>
<dbReference type="EC" id="2.4.1.135" evidence="3 11"/>
<evidence type="ECO:0000256" key="11">
    <source>
        <dbReference type="RuleBase" id="RU363127"/>
    </source>
</evidence>
<evidence type="ECO:0000256" key="10">
    <source>
        <dbReference type="ARBA" id="ARBA00047979"/>
    </source>
</evidence>
<keyword evidence="14" id="KW-1185">Reference proteome</keyword>
<dbReference type="PANTHER" id="PTHR10896:SF50">
    <property type="entry name" value="GALACTOSYLGALACTOSYLXYLOSYLPROTEIN 3-BETA-GLUCURONOSYLTRANSFERASE P"/>
    <property type="match status" value="1"/>
</dbReference>
<dbReference type="SUPFAM" id="SSF53448">
    <property type="entry name" value="Nucleotide-diphospho-sugar transferases"/>
    <property type="match status" value="2"/>
</dbReference>
<keyword evidence="11" id="KW-0479">Metal-binding</keyword>
<reference evidence="13" key="1">
    <citation type="submission" date="2023-11" db="EMBL/GenBank/DDBJ databases">
        <title>Genome assemblies of two species of porcelain crab, Petrolisthes cinctipes and Petrolisthes manimaculis (Anomura: Porcellanidae).</title>
        <authorList>
            <person name="Angst P."/>
        </authorList>
    </citation>
    <scope>NUCLEOTIDE SEQUENCE</scope>
    <source>
        <strain evidence="13">PB745_02</strain>
        <tissue evidence="13">Gill</tissue>
    </source>
</reference>
<evidence type="ECO:0000256" key="12">
    <source>
        <dbReference type="SAM" id="MobiDB-lite"/>
    </source>
</evidence>
<dbReference type="GO" id="GO:0046872">
    <property type="term" value="F:metal ion binding"/>
    <property type="evidence" value="ECO:0007669"/>
    <property type="project" value="UniProtKB-KW"/>
</dbReference>
<protein>
    <recommendedName>
        <fullName evidence="3 11">Galactosylgalactosylxylosylprotein 3-beta-glucuronosyltransferase</fullName>
        <ecNumber evidence="3 11">2.4.1.135</ecNumber>
    </recommendedName>
</protein>
<keyword evidence="6 11" id="KW-0735">Signal-anchor</keyword>
<keyword evidence="9" id="KW-0325">Glycoprotein</keyword>
<keyword evidence="11" id="KW-0464">Manganese</keyword>
<comment type="similarity">
    <text evidence="2 11">Belongs to the glycosyltransferase 43 family.</text>
</comment>
<dbReference type="EMBL" id="JAWZYT010005263">
    <property type="protein sequence ID" value="KAK4291099.1"/>
    <property type="molecule type" value="Genomic_DNA"/>
</dbReference>
<comment type="pathway">
    <text evidence="11">Protein modification; protein glycosylation.</text>
</comment>
<evidence type="ECO:0000256" key="2">
    <source>
        <dbReference type="ARBA" id="ARBA00007706"/>
    </source>
</evidence>
<dbReference type="InterPro" id="IPR005027">
    <property type="entry name" value="Glyco_trans_43"/>
</dbReference>
<evidence type="ECO:0000256" key="3">
    <source>
        <dbReference type="ARBA" id="ARBA00012641"/>
    </source>
</evidence>
<feature type="region of interest" description="Disordered" evidence="12">
    <location>
        <begin position="129"/>
        <end position="190"/>
    </location>
</feature>
<evidence type="ECO:0000256" key="1">
    <source>
        <dbReference type="ARBA" id="ARBA00004606"/>
    </source>
</evidence>
<evidence type="ECO:0000256" key="7">
    <source>
        <dbReference type="ARBA" id="ARBA00022989"/>
    </source>
</evidence>
<evidence type="ECO:0000256" key="5">
    <source>
        <dbReference type="ARBA" id="ARBA00022692"/>
    </source>
</evidence>
<comment type="subcellular location">
    <subcellularLocation>
        <location evidence="11">Golgi apparatus membrane</location>
        <topology evidence="11">Single-pass type II membrane protein</topology>
    </subcellularLocation>
    <subcellularLocation>
        <location evidence="1">Membrane</location>
        <topology evidence="1">Single-pass type II membrane protein</topology>
    </subcellularLocation>
</comment>
<comment type="cofactor">
    <cofactor evidence="11">
        <name>Mn(2+)</name>
        <dbReference type="ChEBI" id="CHEBI:29035"/>
    </cofactor>
</comment>
<dbReference type="GO" id="GO:0000139">
    <property type="term" value="C:Golgi membrane"/>
    <property type="evidence" value="ECO:0007669"/>
    <property type="project" value="UniProtKB-SubCell"/>
</dbReference>
<name>A0AAE1NJA3_9EUCA</name>
<comment type="catalytic activity">
    <reaction evidence="10 11">
        <text>3-O-(beta-D-galactosyl-(1-&gt;3)-beta-D-galactosyl-(1-&gt;4)-beta-D-xylosyl)-L-seryl-[protein] + UDP-alpha-D-glucuronate = 3-O-(beta-D-GlcA-(1-&gt;3)-beta-D-Gal-(1-&gt;3)-beta-D-Gal-(1-&gt;4)-beta-D-Xyl)-L-seryl-[protein] + UDP + H(+)</text>
        <dbReference type="Rhea" id="RHEA:24168"/>
        <dbReference type="Rhea" id="RHEA-COMP:12571"/>
        <dbReference type="Rhea" id="RHEA-COMP:12573"/>
        <dbReference type="ChEBI" id="CHEBI:15378"/>
        <dbReference type="ChEBI" id="CHEBI:58052"/>
        <dbReference type="ChEBI" id="CHEBI:58223"/>
        <dbReference type="ChEBI" id="CHEBI:132090"/>
        <dbReference type="ChEBI" id="CHEBI:132093"/>
        <dbReference type="EC" id="2.4.1.135"/>
    </reaction>
</comment>
<dbReference type="GO" id="GO:0050650">
    <property type="term" value="P:chondroitin sulfate proteoglycan biosynthetic process"/>
    <property type="evidence" value="ECO:0007669"/>
    <property type="project" value="TreeGrafter"/>
</dbReference>
<dbReference type="GO" id="GO:0005975">
    <property type="term" value="P:carbohydrate metabolic process"/>
    <property type="evidence" value="ECO:0007669"/>
    <property type="project" value="TreeGrafter"/>
</dbReference>